<comment type="caution">
    <text evidence="7">The sequence shown here is derived from an EMBL/GenBank/DDBJ whole genome shotgun (WGS) entry which is preliminary data.</text>
</comment>
<protein>
    <submittedName>
        <fullName evidence="7">Radical SAM/CxCxxxxC motif protein YfkAB</fullName>
    </submittedName>
</protein>
<evidence type="ECO:0000259" key="6">
    <source>
        <dbReference type="PROSITE" id="PS51918"/>
    </source>
</evidence>
<dbReference type="NCBIfam" id="TIGR04478">
    <property type="entry name" value="rSAM_YfkAB"/>
    <property type="match status" value="1"/>
</dbReference>
<evidence type="ECO:0000256" key="3">
    <source>
        <dbReference type="ARBA" id="ARBA00022723"/>
    </source>
</evidence>
<dbReference type="Pfam" id="PF04055">
    <property type="entry name" value="Radical_SAM"/>
    <property type="match status" value="1"/>
</dbReference>
<dbReference type="GO" id="GO:0003824">
    <property type="term" value="F:catalytic activity"/>
    <property type="evidence" value="ECO:0007669"/>
    <property type="project" value="InterPro"/>
</dbReference>
<dbReference type="InterPro" id="IPR014866">
    <property type="entry name" value="YfkB"/>
</dbReference>
<organism evidence="7 8">
    <name type="scientific">Paenactinomyces guangxiensis</name>
    <dbReference type="NCBI Taxonomy" id="1490290"/>
    <lineage>
        <taxon>Bacteria</taxon>
        <taxon>Bacillati</taxon>
        <taxon>Bacillota</taxon>
        <taxon>Bacilli</taxon>
        <taxon>Bacillales</taxon>
        <taxon>Thermoactinomycetaceae</taxon>
        <taxon>Paenactinomyces</taxon>
    </lineage>
</organism>
<evidence type="ECO:0000256" key="5">
    <source>
        <dbReference type="ARBA" id="ARBA00023014"/>
    </source>
</evidence>
<dbReference type="SFLD" id="SFLDS00029">
    <property type="entry name" value="Radical_SAM"/>
    <property type="match status" value="1"/>
</dbReference>
<dbReference type="AlphaFoldDB" id="A0A7W1WPP4"/>
<keyword evidence="2" id="KW-0949">S-adenosyl-L-methionine</keyword>
<dbReference type="Pfam" id="PF08756">
    <property type="entry name" value="YfkB"/>
    <property type="match status" value="1"/>
</dbReference>
<proteinExistence type="predicted"/>
<dbReference type="PANTHER" id="PTHR42836:SF2">
    <property type="entry name" value="PROTEIN YFKA-RELATED"/>
    <property type="match status" value="1"/>
</dbReference>
<gene>
    <name evidence="7" type="primary">yfkAB</name>
    <name evidence="7" type="ORF">H1191_04875</name>
</gene>
<dbReference type="SFLD" id="SFLDG01067">
    <property type="entry name" value="SPASM/twitch_domain_containing"/>
    <property type="match status" value="1"/>
</dbReference>
<dbReference type="PANTHER" id="PTHR42836">
    <property type="entry name" value="7-CARBOXY-7-DEAZAGUANINE SYNTHASE"/>
    <property type="match status" value="1"/>
</dbReference>
<dbReference type="GO" id="GO:0051539">
    <property type="term" value="F:4 iron, 4 sulfur cluster binding"/>
    <property type="evidence" value="ECO:0007669"/>
    <property type="project" value="UniProtKB-KW"/>
</dbReference>
<dbReference type="Proteomes" id="UP000535491">
    <property type="component" value="Unassembled WGS sequence"/>
</dbReference>
<dbReference type="InterPro" id="IPR007197">
    <property type="entry name" value="rSAM"/>
</dbReference>
<feature type="domain" description="Radical SAM core" evidence="6">
    <location>
        <begin position="58"/>
        <end position="287"/>
    </location>
</feature>
<dbReference type="CDD" id="cd01335">
    <property type="entry name" value="Radical_SAM"/>
    <property type="match status" value="1"/>
</dbReference>
<keyword evidence="1" id="KW-0004">4Fe-4S</keyword>
<dbReference type="InterPro" id="IPR058240">
    <property type="entry name" value="rSAM_sf"/>
</dbReference>
<dbReference type="EMBL" id="JACEIQ010000003">
    <property type="protein sequence ID" value="MBA4493634.1"/>
    <property type="molecule type" value="Genomic_DNA"/>
</dbReference>
<evidence type="ECO:0000256" key="4">
    <source>
        <dbReference type="ARBA" id="ARBA00023004"/>
    </source>
</evidence>
<dbReference type="InterPro" id="IPR013785">
    <property type="entry name" value="Aldolase_TIM"/>
</dbReference>
<keyword evidence="5" id="KW-0411">Iron-sulfur</keyword>
<dbReference type="Gene3D" id="3.20.20.70">
    <property type="entry name" value="Aldolase class I"/>
    <property type="match status" value="1"/>
</dbReference>
<keyword evidence="4" id="KW-0408">Iron</keyword>
<dbReference type="InterPro" id="IPR031004">
    <property type="entry name" value="rSAM_YfkAB"/>
</dbReference>
<dbReference type="GO" id="GO:0046872">
    <property type="term" value="F:metal ion binding"/>
    <property type="evidence" value="ECO:0007669"/>
    <property type="project" value="UniProtKB-KW"/>
</dbReference>
<evidence type="ECO:0000313" key="7">
    <source>
        <dbReference type="EMBL" id="MBA4493634.1"/>
    </source>
</evidence>
<dbReference type="SUPFAM" id="SSF102114">
    <property type="entry name" value="Radical SAM enzymes"/>
    <property type="match status" value="1"/>
</dbReference>
<accession>A0A7W1WPP4</accession>
<dbReference type="SFLD" id="SFLDG01097">
    <property type="entry name" value="Uncharacterised_Radical_SAM_Su"/>
    <property type="match status" value="1"/>
</dbReference>
<name>A0A7W1WPP4_9BACL</name>
<keyword evidence="3" id="KW-0479">Metal-binding</keyword>
<sequence length="412" mass="47614">MVRDIIDGTFFPGLYYLSCLLAEEKRRGETVLERKASEKKPLSPAWDPWDAWYTRSEKGFYELTSVEFTVTNLCNLRCEHCAVGETLVEKEGTPLPADQLIRCLDEVDTLQTLSITGGEPILSTRVVNETIRPLLRYAKSRGIYTQINSNLTLPLSRYEDWIEDLDVLHISYNYRDVHDFYRIAFQKYGKEVSLSAAEKLFEQMKENARALSDAGVFISAESLLSPFTARYITGMHRDIAEMGCRRHEVHPLYPSDFAREMKLLTLDEYRETILRLVEGREPDVWILLGTLPFFPCSDRQSDLDLWLRLHREKNLTVRQDPDGRNRLNINAFTGDVIVTDFGDVPPLGNIRRHRLTDIFARWLELPVAKQHHCFCSEAHCAGPNILVSNAYYRDWDFTKRKAKVEVVQVNEG</sequence>
<evidence type="ECO:0000256" key="1">
    <source>
        <dbReference type="ARBA" id="ARBA00022485"/>
    </source>
</evidence>
<keyword evidence="8" id="KW-1185">Reference proteome</keyword>
<evidence type="ECO:0000313" key="8">
    <source>
        <dbReference type="Proteomes" id="UP000535491"/>
    </source>
</evidence>
<reference evidence="7 8" key="1">
    <citation type="submission" date="2020-07" db="EMBL/GenBank/DDBJ databases">
        <authorList>
            <person name="Feng H."/>
        </authorList>
    </citation>
    <scope>NUCLEOTIDE SEQUENCE [LARGE SCALE GENOMIC DNA]</scope>
    <source>
        <strain evidence="8">s-10</strain>
    </source>
</reference>
<evidence type="ECO:0000256" key="2">
    <source>
        <dbReference type="ARBA" id="ARBA00022691"/>
    </source>
</evidence>
<dbReference type="PROSITE" id="PS51918">
    <property type="entry name" value="RADICAL_SAM"/>
    <property type="match status" value="1"/>
</dbReference>